<sequence length="180" mass="20982">MIGKPGKPVHEITSYRPISLLPVTSKVCEKVLLQRLMKELRKRSIIPDHQFGFRQDHGTVEQVHRVCRTIRDALEHKEYCSSAFLDVQQAFDKVWHTGLLFKIKSLLPHTFFGLLKSYLTDRKEGVCHKAQCLVLCSIQFTQMTKYHKLITSLWLPLRMILMFLLAVEVLTMLQQSYNIV</sequence>
<protein>
    <recommendedName>
        <fullName evidence="2">Reverse transcriptase domain-containing protein</fullName>
    </recommendedName>
</protein>
<comment type="caution">
    <text evidence="3">The sequence shown here is derived from an EMBL/GenBank/DDBJ whole genome shotgun (WGS) entry which is preliminary data.</text>
</comment>
<accession>A0AAV1K8W2</accession>
<dbReference type="GO" id="GO:0071897">
    <property type="term" value="P:DNA biosynthetic process"/>
    <property type="evidence" value="ECO:0007669"/>
    <property type="project" value="UniProtKB-ARBA"/>
</dbReference>
<dbReference type="Pfam" id="PF00078">
    <property type="entry name" value="RVT_1"/>
    <property type="match status" value="1"/>
</dbReference>
<dbReference type="SUPFAM" id="SSF56672">
    <property type="entry name" value="DNA/RNA polymerases"/>
    <property type="match status" value="1"/>
</dbReference>
<dbReference type="InterPro" id="IPR043502">
    <property type="entry name" value="DNA/RNA_pol_sf"/>
</dbReference>
<proteinExistence type="predicted"/>
<evidence type="ECO:0000256" key="1">
    <source>
        <dbReference type="SAM" id="Phobius"/>
    </source>
</evidence>
<keyword evidence="1" id="KW-1133">Transmembrane helix</keyword>
<evidence type="ECO:0000313" key="4">
    <source>
        <dbReference type="Proteomes" id="UP001314205"/>
    </source>
</evidence>
<keyword evidence="1" id="KW-0472">Membrane</keyword>
<dbReference type="PROSITE" id="PS50878">
    <property type="entry name" value="RT_POL"/>
    <property type="match status" value="1"/>
</dbReference>
<feature type="transmembrane region" description="Helical" evidence="1">
    <location>
        <begin position="153"/>
        <end position="173"/>
    </location>
</feature>
<dbReference type="Proteomes" id="UP001314205">
    <property type="component" value="Unassembled WGS sequence"/>
</dbReference>
<evidence type="ECO:0000313" key="3">
    <source>
        <dbReference type="EMBL" id="CAK1579300.1"/>
    </source>
</evidence>
<organism evidence="3 4">
    <name type="scientific">Parnassius mnemosyne</name>
    <name type="common">clouded apollo</name>
    <dbReference type="NCBI Taxonomy" id="213953"/>
    <lineage>
        <taxon>Eukaryota</taxon>
        <taxon>Metazoa</taxon>
        <taxon>Ecdysozoa</taxon>
        <taxon>Arthropoda</taxon>
        <taxon>Hexapoda</taxon>
        <taxon>Insecta</taxon>
        <taxon>Pterygota</taxon>
        <taxon>Neoptera</taxon>
        <taxon>Endopterygota</taxon>
        <taxon>Lepidoptera</taxon>
        <taxon>Glossata</taxon>
        <taxon>Ditrysia</taxon>
        <taxon>Papilionoidea</taxon>
        <taxon>Papilionidae</taxon>
        <taxon>Parnassiinae</taxon>
        <taxon>Parnassini</taxon>
        <taxon>Parnassius</taxon>
        <taxon>Driopa</taxon>
    </lineage>
</organism>
<gene>
    <name evidence="3" type="ORF">PARMNEM_LOCUS1267</name>
</gene>
<dbReference type="PANTHER" id="PTHR19446">
    <property type="entry name" value="REVERSE TRANSCRIPTASES"/>
    <property type="match status" value="1"/>
</dbReference>
<dbReference type="EMBL" id="CAVLGL010000002">
    <property type="protein sequence ID" value="CAK1579300.1"/>
    <property type="molecule type" value="Genomic_DNA"/>
</dbReference>
<dbReference type="AlphaFoldDB" id="A0AAV1K8W2"/>
<keyword evidence="1" id="KW-0812">Transmembrane</keyword>
<dbReference type="InterPro" id="IPR000477">
    <property type="entry name" value="RT_dom"/>
</dbReference>
<dbReference type="CDD" id="cd01650">
    <property type="entry name" value="RT_nLTR_like"/>
    <property type="match status" value="1"/>
</dbReference>
<keyword evidence="4" id="KW-1185">Reference proteome</keyword>
<name>A0AAV1K8W2_9NEOP</name>
<feature type="domain" description="Reverse transcriptase" evidence="2">
    <location>
        <begin position="1"/>
        <end position="180"/>
    </location>
</feature>
<reference evidence="3 4" key="1">
    <citation type="submission" date="2023-11" db="EMBL/GenBank/DDBJ databases">
        <authorList>
            <person name="Hedman E."/>
            <person name="Englund M."/>
            <person name="Stromberg M."/>
            <person name="Nyberg Akerstrom W."/>
            <person name="Nylinder S."/>
            <person name="Jareborg N."/>
            <person name="Kallberg Y."/>
            <person name="Kronander E."/>
        </authorList>
    </citation>
    <scope>NUCLEOTIDE SEQUENCE [LARGE SCALE GENOMIC DNA]</scope>
</reference>
<evidence type="ECO:0000259" key="2">
    <source>
        <dbReference type="PROSITE" id="PS50878"/>
    </source>
</evidence>